<feature type="transmembrane region" description="Helical" evidence="8">
    <location>
        <begin position="94"/>
        <end position="115"/>
    </location>
</feature>
<organism evidence="11">
    <name type="scientific">Thelazia callipaeda</name>
    <name type="common">Oriental eyeworm</name>
    <name type="synonym">Parasitic nematode</name>
    <dbReference type="NCBI Taxonomy" id="103827"/>
    <lineage>
        <taxon>Eukaryota</taxon>
        <taxon>Metazoa</taxon>
        <taxon>Ecdysozoa</taxon>
        <taxon>Nematoda</taxon>
        <taxon>Chromadorea</taxon>
        <taxon>Rhabditida</taxon>
        <taxon>Spirurina</taxon>
        <taxon>Spiruromorpha</taxon>
        <taxon>Thelazioidea</taxon>
        <taxon>Thelaziidae</taxon>
        <taxon>Thelazia</taxon>
    </lineage>
</organism>
<evidence type="ECO:0000313" key="11">
    <source>
        <dbReference type="WBParaSite" id="TCLT_0000575701-mRNA-1"/>
    </source>
</evidence>
<evidence type="ECO:0000256" key="2">
    <source>
        <dbReference type="ARBA" id="ARBA00010867"/>
    </source>
</evidence>
<evidence type="ECO:0000256" key="7">
    <source>
        <dbReference type="ARBA" id="ARBA00023136"/>
    </source>
</evidence>
<dbReference type="GO" id="GO:0005744">
    <property type="term" value="C:TIM23 mitochondrial import inner membrane translocase complex"/>
    <property type="evidence" value="ECO:0007669"/>
    <property type="project" value="UniProtKB-UniRule"/>
</dbReference>
<keyword evidence="8" id="KW-0813">Transport</keyword>
<dbReference type="AlphaFoldDB" id="A0A0N5CZ56"/>
<evidence type="ECO:0000256" key="1">
    <source>
        <dbReference type="ARBA" id="ARBA00004304"/>
    </source>
</evidence>
<comment type="subunit">
    <text evidence="8">Component of the TIM23 complex.</text>
</comment>
<evidence type="ECO:0000256" key="3">
    <source>
        <dbReference type="ARBA" id="ARBA00022692"/>
    </source>
</evidence>
<proteinExistence type="inferred from homology"/>
<dbReference type="Pfam" id="PF08294">
    <property type="entry name" value="TIM21"/>
    <property type="match status" value="1"/>
</dbReference>
<keyword evidence="4" id="KW-0809">Transit peptide</keyword>
<dbReference type="STRING" id="103827.A0A0N5CZ56"/>
<keyword evidence="8" id="KW-0811">Translocation</keyword>
<dbReference type="EMBL" id="UYYF01004360">
    <property type="protein sequence ID" value="VDN03028.1"/>
    <property type="molecule type" value="Genomic_DNA"/>
</dbReference>
<evidence type="ECO:0000313" key="9">
    <source>
        <dbReference type="EMBL" id="VDN03028.1"/>
    </source>
</evidence>
<evidence type="ECO:0000256" key="5">
    <source>
        <dbReference type="ARBA" id="ARBA00022989"/>
    </source>
</evidence>
<dbReference type="Proteomes" id="UP000276776">
    <property type="component" value="Unassembled WGS sequence"/>
</dbReference>
<dbReference type="InterPro" id="IPR038552">
    <property type="entry name" value="Tim21_IMS_sf"/>
</dbReference>
<dbReference type="GO" id="GO:0030150">
    <property type="term" value="P:protein import into mitochondrial matrix"/>
    <property type="evidence" value="ECO:0007669"/>
    <property type="project" value="UniProtKB-UniRule"/>
</dbReference>
<keyword evidence="6 8" id="KW-0496">Mitochondrion</keyword>
<sequence>MMLHSSFIARTARYSCFLLARFRLPFTVVAKRNTGAVVSKQDKQLGHDKSILEKVLLAEPQSASQKAIITTLHVSGVLCVRCIHTSVKEKATNAYLYTAYLLSLVVMGGMAYLLYEEILAPGAPQTVFSKALSLIKKDPECCRLLGDSIVGYVEGRGRIKQVAHHSYKKNENDRVRVMFNVKGNRCQGIVTAEMEKNGGKWNWRFLVVTVSNSTSDNIIVVDNR</sequence>
<dbReference type="WBParaSite" id="TCLT_0000575701-mRNA-1">
    <property type="protein sequence ID" value="TCLT_0000575701-mRNA-1"/>
    <property type="gene ID" value="TCLT_0000575701"/>
</dbReference>
<keyword evidence="8" id="KW-0653">Protein transport</keyword>
<dbReference type="InterPro" id="IPR013261">
    <property type="entry name" value="Tim21"/>
</dbReference>
<dbReference type="OMA" id="WRFLYVE"/>
<dbReference type="PANTHER" id="PTHR13032">
    <property type="entry name" value="MITOCHONDRIAL IMPORT INNER MEMBRANE TRANSLOCASE SUBUNIT TIM21"/>
    <property type="match status" value="1"/>
</dbReference>
<gene>
    <name evidence="9" type="ORF">TCLT_LOCUS5746</name>
</gene>
<dbReference type="Gene3D" id="3.10.450.320">
    <property type="entry name" value="Mitochondrial import inner membrane translocase subunit Tim21"/>
    <property type="match status" value="1"/>
</dbReference>
<evidence type="ECO:0000256" key="8">
    <source>
        <dbReference type="RuleBase" id="RU367142"/>
    </source>
</evidence>
<keyword evidence="7 8" id="KW-0472">Membrane</keyword>
<comment type="function">
    <text evidence="8">Essential component of the TIM23 complex, a complex that mediates the translocation of transit peptide-containing proteins across the mitochondrial inner membrane.</text>
</comment>
<dbReference type="OrthoDB" id="436405at2759"/>
<protein>
    <recommendedName>
        <fullName evidence="8">Mitochondrial import inner membrane translocase subunit Tim21</fullName>
    </recommendedName>
</protein>
<comment type="subcellular location">
    <subcellularLocation>
        <location evidence="8">Mitochondrion inner membrane</location>
        <topology evidence="8">Single-pass membrane protein</topology>
    </subcellularLocation>
    <subcellularLocation>
        <location evidence="1">Mitochondrion membrane</location>
        <topology evidence="1">Single-pass membrane protein</topology>
    </subcellularLocation>
</comment>
<evidence type="ECO:0000256" key="4">
    <source>
        <dbReference type="ARBA" id="ARBA00022946"/>
    </source>
</evidence>
<accession>A0A0N5CZ56</accession>
<keyword evidence="10" id="KW-1185">Reference proteome</keyword>
<name>A0A0N5CZ56_THECL</name>
<evidence type="ECO:0000256" key="6">
    <source>
        <dbReference type="ARBA" id="ARBA00023128"/>
    </source>
</evidence>
<reference evidence="11" key="1">
    <citation type="submission" date="2017-02" db="UniProtKB">
        <authorList>
            <consortium name="WormBaseParasite"/>
        </authorList>
    </citation>
    <scope>IDENTIFICATION</scope>
</reference>
<keyword evidence="5 8" id="KW-1133">Transmembrane helix</keyword>
<keyword evidence="3 8" id="KW-0812">Transmembrane</keyword>
<reference evidence="9 10" key="2">
    <citation type="submission" date="2018-11" db="EMBL/GenBank/DDBJ databases">
        <authorList>
            <consortium name="Pathogen Informatics"/>
        </authorList>
    </citation>
    <scope>NUCLEOTIDE SEQUENCE [LARGE SCALE GENOMIC DNA]</scope>
</reference>
<evidence type="ECO:0000313" key="10">
    <source>
        <dbReference type="Proteomes" id="UP000276776"/>
    </source>
</evidence>
<comment type="similarity">
    <text evidence="2 8">Belongs to the TIM21 family.</text>
</comment>
<dbReference type="PANTHER" id="PTHR13032:SF6">
    <property type="entry name" value="MITOCHONDRIAL IMPORT INNER MEMBRANE TRANSLOCASE SUBUNIT TIM21"/>
    <property type="match status" value="1"/>
</dbReference>
<keyword evidence="8" id="KW-0999">Mitochondrion inner membrane</keyword>